<feature type="chain" id="PRO_5008903798" evidence="3">
    <location>
        <begin position="23"/>
        <end position="559"/>
    </location>
</feature>
<dbReference type="Proteomes" id="UP000094527">
    <property type="component" value="Unassembled WGS sequence"/>
</dbReference>
<evidence type="ECO:0000256" key="1">
    <source>
        <dbReference type="ARBA" id="ARBA00004401"/>
    </source>
</evidence>
<dbReference type="EMBL" id="LJIJ01001882">
    <property type="protein sequence ID" value="ODM90612.1"/>
    <property type="molecule type" value="Genomic_DNA"/>
</dbReference>
<feature type="signal peptide" evidence="3">
    <location>
        <begin position="1"/>
        <end position="22"/>
    </location>
</feature>
<accession>A0A1D2MCH0</accession>
<dbReference type="Pfam" id="PF05649">
    <property type="entry name" value="Peptidase_M13_N"/>
    <property type="match status" value="1"/>
</dbReference>
<proteinExistence type="inferred from homology"/>
<dbReference type="PROSITE" id="PS51885">
    <property type="entry name" value="NEPRILYSIN"/>
    <property type="match status" value="1"/>
</dbReference>
<dbReference type="OrthoDB" id="7867452at2759"/>
<dbReference type="GO" id="GO:0016485">
    <property type="term" value="P:protein processing"/>
    <property type="evidence" value="ECO:0007669"/>
    <property type="project" value="TreeGrafter"/>
</dbReference>
<protein>
    <submittedName>
        <fullName evidence="5">Neprilysin-2</fullName>
    </submittedName>
</protein>
<name>A0A1D2MCH0_ORCCI</name>
<reference evidence="5 6" key="1">
    <citation type="journal article" date="2016" name="Genome Biol. Evol.">
        <title>Gene Family Evolution Reflects Adaptation to Soil Environmental Stressors in the Genome of the Collembolan Orchesella cincta.</title>
        <authorList>
            <person name="Faddeeva-Vakhrusheva A."/>
            <person name="Derks M.F."/>
            <person name="Anvar S.Y."/>
            <person name="Agamennone V."/>
            <person name="Suring W."/>
            <person name="Smit S."/>
            <person name="van Straalen N.M."/>
            <person name="Roelofs D."/>
        </authorList>
    </citation>
    <scope>NUCLEOTIDE SEQUENCE [LARGE SCALE GENOMIC DNA]</scope>
    <source>
        <tissue evidence="5">Mixed pool</tissue>
    </source>
</reference>
<organism evidence="5 6">
    <name type="scientific">Orchesella cincta</name>
    <name type="common">Springtail</name>
    <name type="synonym">Podura cincta</name>
    <dbReference type="NCBI Taxonomy" id="48709"/>
    <lineage>
        <taxon>Eukaryota</taxon>
        <taxon>Metazoa</taxon>
        <taxon>Ecdysozoa</taxon>
        <taxon>Arthropoda</taxon>
        <taxon>Hexapoda</taxon>
        <taxon>Collembola</taxon>
        <taxon>Entomobryomorpha</taxon>
        <taxon>Entomobryoidea</taxon>
        <taxon>Orchesellidae</taxon>
        <taxon>Orchesellinae</taxon>
        <taxon>Orchesella</taxon>
    </lineage>
</organism>
<sequence length="559" mass="64345">MKNKLSVILLFLLAFLTDGTWSRRHSKRQSQTLEEWQQRYLEKLQVLAREGGLPEEEWKGITKFDKDICYEKSCLDAALEFMTAVNFTVDPCNNDTWLDYACTRRVNGPDNIDQIGRLMRNTDKQTLDILKASTETGPLKNEFLLKEAQTYYNQCKNKGNRDVKDIYEFLSETYGNWPIFTNRDPNEKFNWATMVAHLNRMERKGFTPLILQVGIPGIGSHIELDIGQTIFGAISWTDFHTFFNRVHKNVGFKKPFRLDQISEMQTFQNTLNQVKMQSNINWLKFFTQIFASTEVPISNDTVVEMPFDTVMGVLHTLAVSDQKAVANALFFQFASMLIQESTTLVDDLNTFKCTEETGIREQICLTRTKEIFGFSLGKTFLKVYLDLDKATPLVSYLKLFDWYINVILGYKWMANSTKAFLEDKIQSMQTYITQPDWLKEKNALEKYYSGLSATTDKGSSYPVNFMNVNSCYDMEWSRYLGTTQATYNRATNQIREFVVHDFHSFMSLETLRSLHLTQESKGHSTITNFGPDAPGFMNYGGLGTVISHETGHSFDTSGN</sequence>
<feature type="non-terminal residue" evidence="5">
    <location>
        <position position="559"/>
    </location>
</feature>
<keyword evidence="6" id="KW-1185">Reference proteome</keyword>
<dbReference type="InterPro" id="IPR000718">
    <property type="entry name" value="Peptidase_M13"/>
</dbReference>
<gene>
    <name evidence="5" type="ORF">Ocin01_16070</name>
</gene>
<evidence type="ECO:0000256" key="3">
    <source>
        <dbReference type="SAM" id="SignalP"/>
    </source>
</evidence>
<evidence type="ECO:0000313" key="5">
    <source>
        <dbReference type="EMBL" id="ODM90612.1"/>
    </source>
</evidence>
<dbReference type="PANTHER" id="PTHR11733:SF133">
    <property type="entry name" value="PHOSPHATE-REGULATING NEUTRAL ENDOPEPTIDASE PHEX"/>
    <property type="match status" value="1"/>
</dbReference>
<keyword evidence="3" id="KW-0732">Signal</keyword>
<comment type="caution">
    <text evidence="5">The sequence shown here is derived from an EMBL/GenBank/DDBJ whole genome shotgun (WGS) entry which is preliminary data.</text>
</comment>
<evidence type="ECO:0000259" key="4">
    <source>
        <dbReference type="Pfam" id="PF05649"/>
    </source>
</evidence>
<dbReference type="GO" id="GO:0004222">
    <property type="term" value="F:metalloendopeptidase activity"/>
    <property type="evidence" value="ECO:0007669"/>
    <property type="project" value="InterPro"/>
</dbReference>
<dbReference type="InterPro" id="IPR008753">
    <property type="entry name" value="Peptidase_M13_N"/>
</dbReference>
<evidence type="ECO:0000256" key="2">
    <source>
        <dbReference type="ARBA" id="ARBA00007357"/>
    </source>
</evidence>
<dbReference type="InterPro" id="IPR024079">
    <property type="entry name" value="MetalloPept_cat_dom_sf"/>
</dbReference>
<dbReference type="Gene3D" id="3.40.390.10">
    <property type="entry name" value="Collagenase (Catalytic Domain)"/>
    <property type="match status" value="1"/>
</dbReference>
<evidence type="ECO:0000313" key="6">
    <source>
        <dbReference type="Proteomes" id="UP000094527"/>
    </source>
</evidence>
<dbReference type="PANTHER" id="PTHR11733">
    <property type="entry name" value="ZINC METALLOPROTEASE FAMILY M13 NEPRILYSIN-RELATED"/>
    <property type="match status" value="1"/>
</dbReference>
<dbReference type="STRING" id="48709.A0A1D2MCH0"/>
<dbReference type="AlphaFoldDB" id="A0A1D2MCH0"/>
<comment type="similarity">
    <text evidence="2">Belongs to the peptidase M13 family.</text>
</comment>
<dbReference type="InterPro" id="IPR042089">
    <property type="entry name" value="Peptidase_M13_dom_2"/>
</dbReference>
<dbReference type="GO" id="GO:0005886">
    <property type="term" value="C:plasma membrane"/>
    <property type="evidence" value="ECO:0007669"/>
    <property type="project" value="UniProtKB-SubCell"/>
</dbReference>
<dbReference type="SUPFAM" id="SSF55486">
    <property type="entry name" value="Metalloproteases ('zincins'), catalytic domain"/>
    <property type="match status" value="1"/>
</dbReference>
<feature type="domain" description="Peptidase M13 N-terminal" evidence="4">
    <location>
        <begin position="269"/>
        <end position="433"/>
    </location>
</feature>
<dbReference type="Gene3D" id="1.10.1380.10">
    <property type="entry name" value="Neutral endopeptidase , domain2"/>
    <property type="match status" value="2"/>
</dbReference>
<comment type="subcellular location">
    <subcellularLocation>
        <location evidence="1">Cell membrane</location>
        <topology evidence="1">Single-pass type II membrane protein</topology>
    </subcellularLocation>
</comment>